<evidence type="ECO:0000313" key="3">
    <source>
        <dbReference type="EMBL" id="KAK5966802.1"/>
    </source>
</evidence>
<evidence type="ECO:0000256" key="1">
    <source>
        <dbReference type="SAM" id="Phobius"/>
    </source>
</evidence>
<keyword evidence="1" id="KW-0812">Transmembrane</keyword>
<comment type="caution">
    <text evidence="3">The sequence shown here is derived from an EMBL/GenBank/DDBJ whole genome shotgun (WGS) entry which is preliminary data.</text>
</comment>
<dbReference type="GO" id="GO:0071260">
    <property type="term" value="P:cellular response to mechanical stimulus"/>
    <property type="evidence" value="ECO:0007669"/>
    <property type="project" value="TreeGrafter"/>
</dbReference>
<name>A0AAN8EVI5_TRICO</name>
<dbReference type="PANTHER" id="PTHR13167:SF25">
    <property type="entry name" value="PIEZO-TYPE MECHANOSENSITIVE ION CHANNEL COMPONENT"/>
    <property type="match status" value="1"/>
</dbReference>
<dbReference type="GO" id="GO:0008381">
    <property type="term" value="F:mechanosensitive monoatomic ion channel activity"/>
    <property type="evidence" value="ECO:0007669"/>
    <property type="project" value="InterPro"/>
</dbReference>
<organism evidence="3 4">
    <name type="scientific">Trichostrongylus colubriformis</name>
    <name type="common">Black scour worm</name>
    <dbReference type="NCBI Taxonomy" id="6319"/>
    <lineage>
        <taxon>Eukaryota</taxon>
        <taxon>Metazoa</taxon>
        <taxon>Ecdysozoa</taxon>
        <taxon>Nematoda</taxon>
        <taxon>Chromadorea</taxon>
        <taxon>Rhabditida</taxon>
        <taxon>Rhabditina</taxon>
        <taxon>Rhabditomorpha</taxon>
        <taxon>Strongyloidea</taxon>
        <taxon>Trichostrongylidae</taxon>
        <taxon>Trichostrongylus</taxon>
    </lineage>
</organism>
<proteinExistence type="predicted"/>
<dbReference type="InterPro" id="IPR031334">
    <property type="entry name" value="Piezo_cap_dom"/>
</dbReference>
<dbReference type="Pfam" id="PF12166">
    <property type="entry name" value="Piezo_cap"/>
    <property type="match status" value="1"/>
</dbReference>
<accession>A0AAN8EVI5</accession>
<feature type="domain" description="Piezo non-specific cation channel cap" evidence="2">
    <location>
        <begin position="11"/>
        <end position="286"/>
    </location>
</feature>
<dbReference type="InterPro" id="IPR027272">
    <property type="entry name" value="Piezo"/>
</dbReference>
<reference evidence="3 4" key="1">
    <citation type="submission" date="2019-10" db="EMBL/GenBank/DDBJ databases">
        <title>Assembly and Annotation for the nematode Trichostrongylus colubriformis.</title>
        <authorList>
            <person name="Martin J."/>
        </authorList>
    </citation>
    <scope>NUCLEOTIDE SEQUENCE [LARGE SCALE GENOMIC DNA]</scope>
    <source>
        <strain evidence="3">G859</strain>
        <tissue evidence="3">Whole worm</tissue>
    </source>
</reference>
<dbReference type="GO" id="GO:0005261">
    <property type="term" value="F:monoatomic cation channel activity"/>
    <property type="evidence" value="ECO:0007669"/>
    <property type="project" value="TreeGrafter"/>
</dbReference>
<keyword evidence="1" id="KW-1133">Transmembrane helix</keyword>
<keyword evidence="4" id="KW-1185">Reference proteome</keyword>
<keyword evidence="1" id="KW-0472">Membrane</keyword>
<feature type="non-terminal residue" evidence="3">
    <location>
        <position position="1"/>
    </location>
</feature>
<protein>
    <recommendedName>
        <fullName evidence="2">Piezo non-specific cation channel cap domain-containing protein</fullName>
    </recommendedName>
</protein>
<feature type="non-terminal residue" evidence="3">
    <location>
        <position position="286"/>
    </location>
</feature>
<evidence type="ECO:0000313" key="4">
    <source>
        <dbReference type="Proteomes" id="UP001331761"/>
    </source>
</evidence>
<gene>
    <name evidence="3" type="ORF">GCK32_016247</name>
</gene>
<dbReference type="EMBL" id="WIXE01023099">
    <property type="protein sequence ID" value="KAK5966802.1"/>
    <property type="molecule type" value="Genomic_DNA"/>
</dbReference>
<dbReference type="PANTHER" id="PTHR13167">
    <property type="entry name" value="PIEZO-TYPE MECHANOSENSITIVE ION CHANNEL COMPONENT"/>
    <property type="match status" value="1"/>
</dbReference>
<dbReference type="AlphaFoldDB" id="A0AAN8EVI5"/>
<dbReference type="GO" id="GO:0005886">
    <property type="term" value="C:plasma membrane"/>
    <property type="evidence" value="ECO:0007669"/>
    <property type="project" value="TreeGrafter"/>
</dbReference>
<dbReference type="Proteomes" id="UP001331761">
    <property type="component" value="Unassembled WGS sequence"/>
</dbReference>
<evidence type="ECO:0000259" key="2">
    <source>
        <dbReference type="Pfam" id="PF12166"/>
    </source>
</evidence>
<sequence length="286" mass="32515">SGRSNHFILLFQVVNFRPESEVPWGISAASLDALVEQLKGNSSINFIVSMEFSRPYDQKKKDGQKHNAQWSIEIEPNSKLRSEWVQILESQGSGQTISMPEAFPSYLLVPNEGAVTVPSPIVSAIQYNQDNYQRPKNASDRDWFDTVKLSLANSTDGNVWITQTEHPSQYTNVYFNASKVTYGIHRDRTYVQTIAFVDKAFPSFFAKYLQGGVIAMYISLVIVVGRLIRALFTHSPIEVMITEIPNPDFLLKICLDIYLVREAKDFFLEQDLFAKLIFLFRSPATL</sequence>
<dbReference type="GO" id="GO:0050982">
    <property type="term" value="P:detection of mechanical stimulus"/>
    <property type="evidence" value="ECO:0007669"/>
    <property type="project" value="TreeGrafter"/>
</dbReference>
<dbReference type="GO" id="GO:0042391">
    <property type="term" value="P:regulation of membrane potential"/>
    <property type="evidence" value="ECO:0007669"/>
    <property type="project" value="TreeGrafter"/>
</dbReference>
<feature type="transmembrane region" description="Helical" evidence="1">
    <location>
        <begin position="208"/>
        <end position="228"/>
    </location>
</feature>